<dbReference type="AlphaFoldDB" id="A0A836JLF2"/>
<sequence length="316" mass="35263">MLHIDTRELHPGLIMSVCRSSRAEEKEKCGKRREGSRGRRGRRRSGRGEERQGREEQHEVQPRVPGGAQMFIPVDLSSPVPPVPRCPSSWSPMLPPSPPVLAEKERALGNPVLRRVASTLCVLLLLGCAHSGVATVSVLFDLANGNYDRLEGHQERKPLACSWEETQHEKLGRDIAENEVGRFSSTTVSIVIETTGKKTGQAEACDEASDGRHLQKINVNQTLRIACTQLPLQVDESTVSKRLKGLGMIQKQGHWVPYELKPRTTASTAEKKRFFASHRIVTGDEKWIHYDNPKRRKSWGKPGHASRKTAAIRAKT</sequence>
<evidence type="ECO:0000313" key="2">
    <source>
        <dbReference type="EMBL" id="KAG5317904.1"/>
    </source>
</evidence>
<feature type="region of interest" description="Disordered" evidence="1">
    <location>
        <begin position="292"/>
        <end position="316"/>
    </location>
</feature>
<evidence type="ECO:0000256" key="1">
    <source>
        <dbReference type="SAM" id="MobiDB-lite"/>
    </source>
</evidence>
<feature type="region of interest" description="Disordered" evidence="1">
    <location>
        <begin position="21"/>
        <end position="64"/>
    </location>
</feature>
<dbReference type="GO" id="GO:0003676">
    <property type="term" value="F:nucleic acid binding"/>
    <property type="evidence" value="ECO:0007669"/>
    <property type="project" value="InterPro"/>
</dbReference>
<feature type="non-terminal residue" evidence="2">
    <location>
        <position position="316"/>
    </location>
</feature>
<feature type="compositionally biased region" description="Basic and acidic residues" evidence="1">
    <location>
        <begin position="21"/>
        <end position="37"/>
    </location>
</feature>
<proteinExistence type="predicted"/>
<dbReference type="Proteomes" id="UP000668214">
    <property type="component" value="Unassembled WGS sequence"/>
</dbReference>
<gene>
    <name evidence="2" type="ORF">G6Z78_0013157</name>
</gene>
<feature type="compositionally biased region" description="Basic residues" evidence="1">
    <location>
        <begin position="294"/>
        <end position="307"/>
    </location>
</feature>
<comment type="caution">
    <text evidence="2">The sequence shown here is derived from an EMBL/GenBank/DDBJ whole genome shotgun (WGS) entry which is preliminary data.</text>
</comment>
<name>A0A836JLF2_9HYME</name>
<dbReference type="EMBL" id="JAANIA010002070">
    <property type="protein sequence ID" value="KAG5317904.1"/>
    <property type="molecule type" value="Genomic_DNA"/>
</dbReference>
<feature type="non-terminal residue" evidence="2">
    <location>
        <position position="1"/>
    </location>
</feature>
<protein>
    <submittedName>
        <fullName evidence="2">MOS1T transposase</fullName>
    </submittedName>
</protein>
<feature type="compositionally biased region" description="Basic and acidic residues" evidence="1">
    <location>
        <begin position="46"/>
        <end position="61"/>
    </location>
</feature>
<reference evidence="2" key="1">
    <citation type="submission" date="2020-02" db="EMBL/GenBank/DDBJ databases">
        <title>Relaxed selection underlies rapid genomic changes in the transitions from sociality to social parasitism in ants.</title>
        <authorList>
            <person name="Bi X."/>
        </authorList>
    </citation>
    <scope>NUCLEOTIDE SEQUENCE</scope>
    <source>
        <strain evidence="2">BGI-DK2014c</strain>
        <tissue evidence="2">Whole body</tissue>
    </source>
</reference>
<accession>A0A836JLF2</accession>
<organism evidence="2 3">
    <name type="scientific">Pseudoatta argentina</name>
    <dbReference type="NCBI Taxonomy" id="621737"/>
    <lineage>
        <taxon>Eukaryota</taxon>
        <taxon>Metazoa</taxon>
        <taxon>Ecdysozoa</taxon>
        <taxon>Arthropoda</taxon>
        <taxon>Hexapoda</taxon>
        <taxon>Insecta</taxon>
        <taxon>Pterygota</taxon>
        <taxon>Neoptera</taxon>
        <taxon>Endopterygota</taxon>
        <taxon>Hymenoptera</taxon>
        <taxon>Apocrita</taxon>
        <taxon>Aculeata</taxon>
        <taxon>Formicoidea</taxon>
        <taxon>Formicidae</taxon>
        <taxon>Myrmicinae</taxon>
        <taxon>Pseudoatta</taxon>
    </lineage>
</organism>
<dbReference type="Gene3D" id="3.30.420.10">
    <property type="entry name" value="Ribonuclease H-like superfamily/Ribonuclease H"/>
    <property type="match status" value="1"/>
</dbReference>
<evidence type="ECO:0000313" key="3">
    <source>
        <dbReference type="Proteomes" id="UP000668214"/>
    </source>
</evidence>
<dbReference type="InterPro" id="IPR036397">
    <property type="entry name" value="RNaseH_sf"/>
</dbReference>
<keyword evidence="3" id="KW-1185">Reference proteome</keyword>